<keyword evidence="3" id="KW-0732">Signal</keyword>
<feature type="chain" id="PRO_5003678299" evidence="3">
    <location>
        <begin position="19"/>
        <end position="369"/>
    </location>
</feature>
<feature type="signal peptide" evidence="3">
    <location>
        <begin position="1"/>
        <end position="18"/>
    </location>
</feature>
<gene>
    <name evidence="4" type="primary">MF2</name>
</gene>
<name>I3PM95_9NEOP</name>
<organism evidence="4">
    <name type="scientific">Archimantis monstrosa</name>
    <dbReference type="NCBI Taxonomy" id="1150998"/>
    <lineage>
        <taxon>Eukaryota</taxon>
        <taxon>Metazoa</taxon>
        <taxon>Ecdysozoa</taxon>
        <taxon>Arthropoda</taxon>
        <taxon>Hexapoda</taxon>
        <taxon>Insecta</taxon>
        <taxon>Pterygota</taxon>
        <taxon>Neoptera</taxon>
        <taxon>Polyneoptera</taxon>
        <taxon>Dictyoptera</taxon>
        <taxon>Mantodea</taxon>
        <taxon>Eumantodea</taxon>
        <taxon>Mantoidea</taxon>
        <taxon>Mantidae</taxon>
        <taxon>Hierodulinae</taxon>
        <taxon>Archimantis</taxon>
    </lineage>
</organism>
<sequence length="369" mass="42480">MKFHIVFVLLVVFGAAQAGKKHEALTFGSGYKSTYGEGETFDDEDDQALRNERVPVGALSAAIINPYALHSEEGRIAYDTSSQYYANKAEGSADLSREKKQMHGEYHGKAATYASRANEAYKKSQLHKRQAKDKQAIAKEYEERAQKHESRSKALDVRDQDDERKSVTEMEEYARALKIANLALVFAGIYQETGRLQLEATNVFEQFHKMLSTKGEEYKKQAEEYKEKANKEKEEAAIQQAKSKELNAKAQEYENIFIESSKKLAANRYYELEFKMKAENERHHAELARIRSRFLSRLANYNREQAEAVLRFARSERKDGEIFRRNAIELYKETRALAATAARVMKQHRYTGQEIYTKQPFPHSNYHGA</sequence>
<evidence type="ECO:0000256" key="3">
    <source>
        <dbReference type="SAM" id="SignalP"/>
    </source>
</evidence>
<evidence type="ECO:0000313" key="4">
    <source>
        <dbReference type="EMBL" id="AFC37862.1"/>
    </source>
</evidence>
<accession>I3PM95</accession>
<dbReference type="EMBL" id="JQ421315">
    <property type="protein sequence ID" value="AFC37862.1"/>
    <property type="molecule type" value="mRNA"/>
</dbReference>
<feature type="region of interest" description="Disordered" evidence="2">
    <location>
        <begin position="141"/>
        <end position="164"/>
    </location>
</feature>
<proteinExistence type="evidence at transcript level"/>
<protein>
    <submittedName>
        <fullName evidence="4">Mantis fibroin 2</fullName>
    </submittedName>
</protein>
<feature type="coiled-coil region" evidence="1">
    <location>
        <begin position="208"/>
        <end position="256"/>
    </location>
</feature>
<keyword evidence="1" id="KW-0175">Coiled coil</keyword>
<reference evidence="4" key="1">
    <citation type="journal article" date="2012" name="Biomacromolecules">
        <title>Natural templates for coiled-coil biomaterials from praying mantis egg cases.</title>
        <authorList>
            <person name="Walker A.A."/>
            <person name="Weisman S."/>
            <person name="Kameda T."/>
            <person name="Sutherland T.D."/>
        </authorList>
    </citation>
    <scope>NUCLEOTIDE SEQUENCE</scope>
    <source>
        <tissue evidence="4">Primary collaterial gland</tissue>
    </source>
</reference>
<evidence type="ECO:0000256" key="1">
    <source>
        <dbReference type="SAM" id="Coils"/>
    </source>
</evidence>
<dbReference type="AlphaFoldDB" id="I3PM95"/>
<evidence type="ECO:0000256" key="2">
    <source>
        <dbReference type="SAM" id="MobiDB-lite"/>
    </source>
</evidence>